<evidence type="ECO:0000313" key="2">
    <source>
        <dbReference type="Proteomes" id="UP000799766"/>
    </source>
</evidence>
<reference evidence="1" key="1">
    <citation type="journal article" date="2020" name="Stud. Mycol.">
        <title>101 Dothideomycetes genomes: a test case for predicting lifestyles and emergence of pathogens.</title>
        <authorList>
            <person name="Haridas S."/>
            <person name="Albert R."/>
            <person name="Binder M."/>
            <person name="Bloem J."/>
            <person name="Labutti K."/>
            <person name="Salamov A."/>
            <person name="Andreopoulos B."/>
            <person name="Baker S."/>
            <person name="Barry K."/>
            <person name="Bills G."/>
            <person name="Bluhm B."/>
            <person name="Cannon C."/>
            <person name="Castanera R."/>
            <person name="Culley D."/>
            <person name="Daum C."/>
            <person name="Ezra D."/>
            <person name="Gonzalez J."/>
            <person name="Henrissat B."/>
            <person name="Kuo A."/>
            <person name="Liang C."/>
            <person name="Lipzen A."/>
            <person name="Lutzoni F."/>
            <person name="Magnuson J."/>
            <person name="Mondo S."/>
            <person name="Nolan M."/>
            <person name="Ohm R."/>
            <person name="Pangilinan J."/>
            <person name="Park H.-J."/>
            <person name="Ramirez L."/>
            <person name="Alfaro M."/>
            <person name="Sun H."/>
            <person name="Tritt A."/>
            <person name="Yoshinaga Y."/>
            <person name="Zwiers L.-H."/>
            <person name="Turgeon B."/>
            <person name="Goodwin S."/>
            <person name="Spatafora J."/>
            <person name="Crous P."/>
            <person name="Grigoriev I."/>
        </authorList>
    </citation>
    <scope>NUCLEOTIDE SEQUENCE</scope>
    <source>
        <strain evidence="1">ATCC 16933</strain>
    </source>
</reference>
<organism evidence="1 2">
    <name type="scientific">Lineolata rhizophorae</name>
    <dbReference type="NCBI Taxonomy" id="578093"/>
    <lineage>
        <taxon>Eukaryota</taxon>
        <taxon>Fungi</taxon>
        <taxon>Dikarya</taxon>
        <taxon>Ascomycota</taxon>
        <taxon>Pezizomycotina</taxon>
        <taxon>Dothideomycetes</taxon>
        <taxon>Dothideomycetes incertae sedis</taxon>
        <taxon>Lineolatales</taxon>
        <taxon>Lineolataceae</taxon>
        <taxon>Lineolata</taxon>
    </lineage>
</organism>
<dbReference type="EMBL" id="MU001679">
    <property type="protein sequence ID" value="KAF2457977.1"/>
    <property type="molecule type" value="Genomic_DNA"/>
</dbReference>
<keyword evidence="2" id="KW-1185">Reference proteome</keyword>
<gene>
    <name evidence="1" type="ORF">BDY21DRAFT_20424</name>
</gene>
<name>A0A6A6P2G4_9PEZI</name>
<proteinExistence type="predicted"/>
<protein>
    <submittedName>
        <fullName evidence="1">Uncharacterized protein</fullName>
    </submittedName>
</protein>
<dbReference type="AlphaFoldDB" id="A0A6A6P2G4"/>
<dbReference type="Proteomes" id="UP000799766">
    <property type="component" value="Unassembled WGS sequence"/>
</dbReference>
<accession>A0A6A6P2G4</accession>
<sequence length="50" mass="5899">MYYIFEKYDYCAKKLRARSSVVERSLCMREVQDSISCRSKIHFADLCSPA</sequence>
<evidence type="ECO:0000313" key="1">
    <source>
        <dbReference type="EMBL" id="KAF2457977.1"/>
    </source>
</evidence>